<dbReference type="Gene3D" id="3.30.70.100">
    <property type="match status" value="1"/>
</dbReference>
<keyword evidence="2" id="KW-0503">Monooxygenase</keyword>
<keyword evidence="2" id="KW-0560">Oxidoreductase</keyword>
<proteinExistence type="predicted"/>
<dbReference type="InterPro" id="IPR011008">
    <property type="entry name" value="Dimeric_a/b-barrel"/>
</dbReference>
<accession>A0A934KAZ0</accession>
<sequence length="103" mass="11866">MFGTVARMKFKPGAYEKMEDVMKGFEEQQVKGFQFTVVYRSKSDPDEVWMIVGFDDEASYRANAEDPQTDQMAQQYQELLAAPPEWHDGEIVTMTRAEDRAST</sequence>
<dbReference type="GO" id="GO:0004497">
    <property type="term" value="F:monooxygenase activity"/>
    <property type="evidence" value="ECO:0007669"/>
    <property type="project" value="UniProtKB-KW"/>
</dbReference>
<comment type="caution">
    <text evidence="2">The sequence shown here is derived from an EMBL/GenBank/DDBJ whole genome shotgun (WGS) entry which is preliminary data.</text>
</comment>
<gene>
    <name evidence="2" type="ORF">JF922_13165</name>
</gene>
<dbReference type="SUPFAM" id="SSF54909">
    <property type="entry name" value="Dimeric alpha+beta barrel"/>
    <property type="match status" value="1"/>
</dbReference>
<dbReference type="InterPro" id="IPR007138">
    <property type="entry name" value="ABM_dom"/>
</dbReference>
<dbReference type="Proteomes" id="UP000612893">
    <property type="component" value="Unassembled WGS sequence"/>
</dbReference>
<dbReference type="AlphaFoldDB" id="A0A934KAZ0"/>
<protein>
    <submittedName>
        <fullName evidence="2">Antibiotic biosynthesis monooxygenase</fullName>
    </submittedName>
</protein>
<dbReference type="Pfam" id="PF03992">
    <property type="entry name" value="ABM"/>
    <property type="match status" value="1"/>
</dbReference>
<evidence type="ECO:0000259" key="1">
    <source>
        <dbReference type="Pfam" id="PF03992"/>
    </source>
</evidence>
<keyword evidence="3" id="KW-1185">Reference proteome</keyword>
<feature type="domain" description="ABM" evidence="1">
    <location>
        <begin position="1"/>
        <end position="62"/>
    </location>
</feature>
<evidence type="ECO:0000313" key="2">
    <source>
        <dbReference type="EMBL" id="MBJ7599018.1"/>
    </source>
</evidence>
<reference evidence="2" key="1">
    <citation type="submission" date="2020-10" db="EMBL/GenBank/DDBJ databases">
        <title>Ca. Dormibacterota MAGs.</title>
        <authorList>
            <person name="Montgomery K."/>
        </authorList>
    </citation>
    <scope>NUCLEOTIDE SEQUENCE [LARGE SCALE GENOMIC DNA]</scope>
    <source>
        <strain evidence="2">SC8812_S17_10</strain>
    </source>
</reference>
<dbReference type="RefSeq" id="WP_338202347.1">
    <property type="nucleotide sequence ID" value="NZ_JAEKNR010000136.1"/>
</dbReference>
<dbReference type="EMBL" id="JAEKNR010000136">
    <property type="protein sequence ID" value="MBJ7599018.1"/>
    <property type="molecule type" value="Genomic_DNA"/>
</dbReference>
<organism evidence="2 3">
    <name type="scientific">Candidatus Nephthysia bennettiae</name>
    <dbReference type="NCBI Taxonomy" id="3127016"/>
    <lineage>
        <taxon>Bacteria</taxon>
        <taxon>Bacillati</taxon>
        <taxon>Candidatus Dormiibacterota</taxon>
        <taxon>Candidatus Dormibacteria</taxon>
        <taxon>Candidatus Dormibacterales</taxon>
        <taxon>Candidatus Dormibacteraceae</taxon>
        <taxon>Candidatus Nephthysia</taxon>
    </lineage>
</organism>
<evidence type="ECO:0000313" key="3">
    <source>
        <dbReference type="Proteomes" id="UP000612893"/>
    </source>
</evidence>
<name>A0A934KAZ0_9BACT</name>